<feature type="compositionally biased region" description="Basic residues" evidence="1">
    <location>
        <begin position="84"/>
        <end position="94"/>
    </location>
</feature>
<dbReference type="EMBL" id="ML122277">
    <property type="protein sequence ID" value="RPD58035.1"/>
    <property type="molecule type" value="Genomic_DNA"/>
</dbReference>
<feature type="compositionally biased region" description="Basic and acidic residues" evidence="1">
    <location>
        <begin position="95"/>
        <end position="116"/>
    </location>
</feature>
<protein>
    <submittedName>
        <fullName evidence="2">Uncharacterized protein</fullName>
    </submittedName>
</protein>
<accession>A0A5C2S365</accession>
<evidence type="ECO:0000313" key="3">
    <source>
        <dbReference type="Proteomes" id="UP000313359"/>
    </source>
</evidence>
<name>A0A5C2S365_9APHY</name>
<sequence length="200" mass="21921">MREVRRTHHTTKSESGSMMIDDASPTPRAYRSLVRRLHQPRPLTTPYPHRQTHPGTSCPLRHRQGQTPASRGAQQRCSGSCPSRRPRSRARACRRGREAERERVRQTRQGRRTDARRHSLGVRFGCGRIGDGHIGGVGGCGQDGVSCGGARCHESVRRPGWQLGIGGCGEGSVYGRRAACGVSGQSVRGAKGARTCIRHR</sequence>
<evidence type="ECO:0000256" key="1">
    <source>
        <dbReference type="SAM" id="MobiDB-lite"/>
    </source>
</evidence>
<feature type="region of interest" description="Disordered" evidence="1">
    <location>
        <begin position="1"/>
        <end position="25"/>
    </location>
</feature>
<proteinExistence type="predicted"/>
<feature type="compositionally biased region" description="Polar residues" evidence="1">
    <location>
        <begin position="65"/>
        <end position="75"/>
    </location>
</feature>
<organism evidence="2 3">
    <name type="scientific">Lentinus tigrinus ALCF2SS1-6</name>
    <dbReference type="NCBI Taxonomy" id="1328759"/>
    <lineage>
        <taxon>Eukaryota</taxon>
        <taxon>Fungi</taxon>
        <taxon>Dikarya</taxon>
        <taxon>Basidiomycota</taxon>
        <taxon>Agaricomycotina</taxon>
        <taxon>Agaricomycetes</taxon>
        <taxon>Polyporales</taxon>
        <taxon>Polyporaceae</taxon>
        <taxon>Lentinus</taxon>
    </lineage>
</organism>
<gene>
    <name evidence="2" type="ORF">L227DRAFT_195266</name>
</gene>
<keyword evidence="3" id="KW-1185">Reference proteome</keyword>
<feature type="region of interest" description="Disordered" evidence="1">
    <location>
        <begin position="39"/>
        <end position="116"/>
    </location>
</feature>
<dbReference type="Proteomes" id="UP000313359">
    <property type="component" value="Unassembled WGS sequence"/>
</dbReference>
<evidence type="ECO:0000313" key="2">
    <source>
        <dbReference type="EMBL" id="RPD58035.1"/>
    </source>
</evidence>
<dbReference type="AlphaFoldDB" id="A0A5C2S365"/>
<reference evidence="2" key="1">
    <citation type="journal article" date="2018" name="Genome Biol. Evol.">
        <title>Genomics and development of Lentinus tigrinus, a white-rot wood-decaying mushroom with dimorphic fruiting bodies.</title>
        <authorList>
            <person name="Wu B."/>
            <person name="Xu Z."/>
            <person name="Knudson A."/>
            <person name="Carlson A."/>
            <person name="Chen N."/>
            <person name="Kovaka S."/>
            <person name="LaButti K."/>
            <person name="Lipzen A."/>
            <person name="Pennachio C."/>
            <person name="Riley R."/>
            <person name="Schakwitz W."/>
            <person name="Umezawa K."/>
            <person name="Ohm R.A."/>
            <person name="Grigoriev I.V."/>
            <person name="Nagy L.G."/>
            <person name="Gibbons J."/>
            <person name="Hibbett D."/>
        </authorList>
    </citation>
    <scope>NUCLEOTIDE SEQUENCE [LARGE SCALE GENOMIC DNA]</scope>
    <source>
        <strain evidence="2">ALCF2SS1-6</strain>
    </source>
</reference>
<feature type="compositionally biased region" description="Basic residues" evidence="1">
    <location>
        <begin position="1"/>
        <end position="10"/>
    </location>
</feature>